<sequence>MNKEDTLPHNDHGEKEVWDCGSPLYDSYELVSLTHVIERNLMLLPMPFSVIRSSKKFTISSRISSAKDLVADKDVGSASMIRENSFKVSSSVLLSEHAMRKIIKKKTRREKVLKKILSYISCGILHNYRMLLRK</sequence>
<proteinExistence type="predicted"/>
<protein>
    <submittedName>
        <fullName evidence="1">Uncharacterized protein</fullName>
    </submittedName>
</protein>
<keyword evidence="2" id="KW-1185">Reference proteome</keyword>
<accession>A0AA42B254</accession>
<dbReference type="EMBL" id="JAJJMA010306881">
    <property type="protein sequence ID" value="MCL7048642.1"/>
    <property type="molecule type" value="Genomic_DNA"/>
</dbReference>
<organism evidence="1 2">
    <name type="scientific">Papaver nudicaule</name>
    <name type="common">Iceland poppy</name>
    <dbReference type="NCBI Taxonomy" id="74823"/>
    <lineage>
        <taxon>Eukaryota</taxon>
        <taxon>Viridiplantae</taxon>
        <taxon>Streptophyta</taxon>
        <taxon>Embryophyta</taxon>
        <taxon>Tracheophyta</taxon>
        <taxon>Spermatophyta</taxon>
        <taxon>Magnoliopsida</taxon>
        <taxon>Ranunculales</taxon>
        <taxon>Papaveraceae</taxon>
        <taxon>Papaveroideae</taxon>
        <taxon>Papaver</taxon>
    </lineage>
</organism>
<name>A0AA42B254_PAPNU</name>
<dbReference type="PANTHER" id="PTHR33978">
    <property type="entry name" value="SERINE/THREONINE-KINASE"/>
    <property type="match status" value="1"/>
</dbReference>
<dbReference type="Proteomes" id="UP001177140">
    <property type="component" value="Unassembled WGS sequence"/>
</dbReference>
<gene>
    <name evidence="1" type="ORF">MKW94_000108</name>
</gene>
<dbReference type="AlphaFoldDB" id="A0AA42B254"/>
<evidence type="ECO:0000313" key="2">
    <source>
        <dbReference type="Proteomes" id="UP001177140"/>
    </source>
</evidence>
<evidence type="ECO:0000313" key="1">
    <source>
        <dbReference type="EMBL" id="MCL7048642.1"/>
    </source>
</evidence>
<comment type="caution">
    <text evidence="1">The sequence shown here is derived from an EMBL/GenBank/DDBJ whole genome shotgun (WGS) entry which is preliminary data.</text>
</comment>
<dbReference type="PANTHER" id="PTHR33978:SF18">
    <property type="entry name" value="OS01G0656300 PROTEIN"/>
    <property type="match status" value="1"/>
</dbReference>
<reference evidence="1" key="1">
    <citation type="submission" date="2022-03" db="EMBL/GenBank/DDBJ databases">
        <title>A functionally conserved STORR gene fusion in Papaver species that diverged 16.8 million years ago.</title>
        <authorList>
            <person name="Catania T."/>
        </authorList>
    </citation>
    <scope>NUCLEOTIDE SEQUENCE</scope>
    <source>
        <strain evidence="1">S-191538</strain>
    </source>
</reference>